<feature type="domain" description="Amidohydrolase-related" evidence="7">
    <location>
        <begin position="72"/>
        <end position="234"/>
    </location>
</feature>
<dbReference type="Gene3D" id="2.30.40.10">
    <property type="entry name" value="Urease, subunit C, domain 1"/>
    <property type="match status" value="1"/>
</dbReference>
<protein>
    <recommendedName>
        <fullName evidence="2 6">Adenine deaminase</fullName>
        <shortName evidence="6">Adenase</shortName>
        <shortName evidence="6">Adenine aminase</shortName>
        <ecNumber evidence="2 6">3.5.4.2</ecNumber>
    </recommendedName>
</protein>
<dbReference type="Gene3D" id="3.20.20.140">
    <property type="entry name" value="Metal-dependent hydrolases"/>
    <property type="match status" value="1"/>
</dbReference>
<dbReference type="SUPFAM" id="SSF51338">
    <property type="entry name" value="Composite domain of metallo-dependent hydrolases"/>
    <property type="match status" value="1"/>
</dbReference>
<evidence type="ECO:0000256" key="3">
    <source>
        <dbReference type="ARBA" id="ARBA00022801"/>
    </source>
</evidence>
<feature type="domain" description="Adenine deaminase C-terminal" evidence="8">
    <location>
        <begin position="411"/>
        <end position="576"/>
    </location>
</feature>
<dbReference type="RefSeq" id="WP_149486182.1">
    <property type="nucleotide sequence ID" value="NZ_CP036150.1"/>
</dbReference>
<dbReference type="EC" id="3.5.4.2" evidence="2 6"/>
<dbReference type="InterPro" id="IPR006680">
    <property type="entry name" value="Amidohydro-rel"/>
</dbReference>
<dbReference type="GO" id="GO:0006146">
    <property type="term" value="P:adenine catabolic process"/>
    <property type="evidence" value="ECO:0007669"/>
    <property type="project" value="InterPro"/>
</dbReference>
<dbReference type="PANTHER" id="PTHR11113:SF2">
    <property type="entry name" value="ADENINE DEAMINASE"/>
    <property type="match status" value="1"/>
</dbReference>
<dbReference type="InterPro" id="IPR026912">
    <property type="entry name" value="Adenine_deam_C"/>
</dbReference>
<name>A0A5C1QPQ5_9SPIO</name>
<feature type="domain" description="Amidohydrolase-related" evidence="7">
    <location>
        <begin position="272"/>
        <end position="357"/>
    </location>
</feature>
<evidence type="ECO:0000256" key="6">
    <source>
        <dbReference type="HAMAP-Rule" id="MF_01518"/>
    </source>
</evidence>
<dbReference type="OrthoDB" id="9775607at2"/>
<gene>
    <name evidence="6 9" type="primary">ade</name>
    <name evidence="9" type="ORF">EXM22_08925</name>
</gene>
<dbReference type="InterPro" id="IPR011059">
    <property type="entry name" value="Metal-dep_hydrolase_composite"/>
</dbReference>
<keyword evidence="3 6" id="KW-0378">Hydrolase</keyword>
<evidence type="ECO:0000256" key="4">
    <source>
        <dbReference type="ARBA" id="ARBA00023211"/>
    </source>
</evidence>
<dbReference type="AlphaFoldDB" id="A0A5C1QPQ5"/>
<comment type="catalytic activity">
    <reaction evidence="5 6">
        <text>adenine + H2O + H(+) = hypoxanthine + NH4(+)</text>
        <dbReference type="Rhea" id="RHEA:23688"/>
        <dbReference type="ChEBI" id="CHEBI:15377"/>
        <dbReference type="ChEBI" id="CHEBI:15378"/>
        <dbReference type="ChEBI" id="CHEBI:16708"/>
        <dbReference type="ChEBI" id="CHEBI:17368"/>
        <dbReference type="ChEBI" id="CHEBI:28938"/>
        <dbReference type="EC" id="3.5.4.2"/>
    </reaction>
</comment>
<dbReference type="HAMAP" id="MF_01518">
    <property type="entry name" value="Adenine_deamin"/>
    <property type="match status" value="1"/>
</dbReference>
<dbReference type="InterPro" id="IPR006679">
    <property type="entry name" value="Adenine_deam"/>
</dbReference>
<evidence type="ECO:0000259" key="8">
    <source>
        <dbReference type="Pfam" id="PF13382"/>
    </source>
</evidence>
<comment type="cofactor">
    <cofactor evidence="6">
        <name>Mn(2+)</name>
        <dbReference type="ChEBI" id="CHEBI:29035"/>
    </cofactor>
</comment>
<dbReference type="Pfam" id="PF01979">
    <property type="entry name" value="Amidohydro_1"/>
    <property type="match status" value="2"/>
</dbReference>
<dbReference type="SUPFAM" id="SSF51556">
    <property type="entry name" value="Metallo-dependent hydrolases"/>
    <property type="match status" value="1"/>
</dbReference>
<dbReference type="InterPro" id="IPR032466">
    <property type="entry name" value="Metal_Hydrolase"/>
</dbReference>
<accession>A0A5C1QPQ5</accession>
<keyword evidence="10" id="KW-1185">Reference proteome</keyword>
<evidence type="ECO:0000259" key="7">
    <source>
        <dbReference type="Pfam" id="PF01979"/>
    </source>
</evidence>
<evidence type="ECO:0000313" key="9">
    <source>
        <dbReference type="EMBL" id="QEN08102.1"/>
    </source>
</evidence>
<reference evidence="9 10" key="1">
    <citation type="submission" date="2019-02" db="EMBL/GenBank/DDBJ databases">
        <title>Complete Genome Sequence and Methylome Analysis of free living Spirochaetas.</title>
        <authorList>
            <person name="Fomenkov A."/>
            <person name="Dubinina G."/>
            <person name="Leshcheva N."/>
            <person name="Mikheeva N."/>
            <person name="Grabovich M."/>
            <person name="Vincze T."/>
            <person name="Roberts R.J."/>
        </authorList>
    </citation>
    <scope>NUCLEOTIDE SEQUENCE [LARGE SCALE GENOMIC DNA]</scope>
    <source>
        <strain evidence="9 10">K2</strain>
    </source>
</reference>
<evidence type="ECO:0000256" key="5">
    <source>
        <dbReference type="ARBA" id="ARBA00047720"/>
    </source>
</evidence>
<keyword evidence="4 6" id="KW-0464">Manganese</keyword>
<evidence type="ECO:0000313" key="10">
    <source>
        <dbReference type="Proteomes" id="UP000324209"/>
    </source>
</evidence>
<sequence length="587" mass="64394">MNTRLEHLKQELWASSGKEEADLYIHNIRILNVFTEEIKEGSLVIKNGRIVALSPGWEVKAKQRYDGQGMTAIPGFMDSHIHIETTLLTPEALATVIVPWGTTTLFVDAMEIANVAGIRGLNDLLREKEELPFRLFMEVPSRVPTAPGLETTGGVLGVEEVSHLLKESNAVSLGELDPPKVLNVMDDYLRKILSAREQGRICNGHAIGLEWDDLNTYAAAGLSDDHESVEFQELKDRLSLGIRALIREGSSERNLDALITGVLDHDLPTEDLLFCTDDKHVNDIVREGHISYNVQRSIDLGMNPIKAVKIATINAARHFRLDHELGSLTPGRFADILLVPDMKTMKPQAVFKGGRLVAEKGNILEEQKGLYPAYLNHTVTLQSDLTADDFALKAEGHKALVRVIDMIPDQIINTQSRHWLKIDGGSVCPDVLQDILMLAVVERYGKNGQIGKGFVRGFQLEKGALASSVSHDHHNIVVVGTNLEDMLLAARELERTQGGFAAAWNGEILDSIALPIGGLMSPDSAGEVMEQMNRVNEAVRGLGCPMSAPFMSLSFISLPTVPQLGLTDLGLVDVLNHSLVPVVLKTE</sequence>
<dbReference type="PANTHER" id="PTHR11113">
    <property type="entry name" value="N-ACETYLGLUCOSAMINE-6-PHOSPHATE DEACETYLASE"/>
    <property type="match status" value="1"/>
</dbReference>
<dbReference type="EMBL" id="CP036150">
    <property type="protein sequence ID" value="QEN08102.1"/>
    <property type="molecule type" value="Genomic_DNA"/>
</dbReference>
<evidence type="ECO:0000256" key="2">
    <source>
        <dbReference type="ARBA" id="ARBA00012782"/>
    </source>
</evidence>
<dbReference type="Pfam" id="PF13382">
    <property type="entry name" value="Adenine_deam_C"/>
    <property type="match status" value="1"/>
</dbReference>
<evidence type="ECO:0000256" key="1">
    <source>
        <dbReference type="ARBA" id="ARBA00006773"/>
    </source>
</evidence>
<dbReference type="NCBIfam" id="TIGR01178">
    <property type="entry name" value="ade"/>
    <property type="match status" value="1"/>
</dbReference>
<dbReference type="KEGG" id="ock:EXM22_08925"/>
<proteinExistence type="inferred from homology"/>
<comment type="similarity">
    <text evidence="1 6">Belongs to the metallo-dependent hydrolases superfamily. Adenine deaminase family.</text>
</comment>
<dbReference type="Proteomes" id="UP000324209">
    <property type="component" value="Chromosome"/>
</dbReference>
<dbReference type="GO" id="GO:0000034">
    <property type="term" value="F:adenine deaminase activity"/>
    <property type="evidence" value="ECO:0007669"/>
    <property type="project" value="UniProtKB-UniRule"/>
</dbReference>
<organism evidence="9 10">
    <name type="scientific">Oceanispirochaeta crateris</name>
    <dbReference type="NCBI Taxonomy" id="2518645"/>
    <lineage>
        <taxon>Bacteria</taxon>
        <taxon>Pseudomonadati</taxon>
        <taxon>Spirochaetota</taxon>
        <taxon>Spirochaetia</taxon>
        <taxon>Spirochaetales</taxon>
        <taxon>Spirochaetaceae</taxon>
        <taxon>Oceanispirochaeta</taxon>
    </lineage>
</organism>